<protein>
    <recommendedName>
        <fullName evidence="4 5">Pyridoxine 5'-phosphate synthase</fullName>
        <shortName evidence="4">PNP synthase</shortName>
        <ecNumber evidence="4 5">2.6.99.2</ecNumber>
    </recommendedName>
</protein>
<dbReference type="GO" id="GO:0033856">
    <property type="term" value="F:pyridoxine 5'-phosphate synthase activity"/>
    <property type="evidence" value="ECO:0007669"/>
    <property type="project" value="UniProtKB-UniRule"/>
</dbReference>
<feature type="active site" description="Proton acceptor" evidence="4">
    <location>
        <position position="43"/>
    </location>
</feature>
<dbReference type="Gene3D" id="3.20.20.70">
    <property type="entry name" value="Aldolase class I"/>
    <property type="match status" value="1"/>
</dbReference>
<sequence length="240" mass="26929">MIKLGVNIDHIATLRQARRETFPDPVAASKAALAGGAHGIVCHLREDRRHIQDQDVFQLRKLRTRLDLEMAATPEMLKFALKVKPDMVTLVPEKREEVTTEGGLDVIKHHRKLKPAIEKLQKAGIVVSLFIDPEKKLVEESAALMADFIELHTGRYARAAYVKGRKLSVKKELEKIGLATQQARLIGLRVNAGHGLDYNNVREICRIPGMEELNIGFSIVARAVFVGMKQAVSEMRRAMR</sequence>
<evidence type="ECO:0000256" key="4">
    <source>
        <dbReference type="HAMAP-Rule" id="MF_00279"/>
    </source>
</evidence>
<dbReference type="SUPFAM" id="SSF63892">
    <property type="entry name" value="Pyridoxine 5'-phosphate synthase"/>
    <property type="match status" value="1"/>
</dbReference>
<dbReference type="NCBIfam" id="NF003627">
    <property type="entry name" value="PRK05265.1-5"/>
    <property type="match status" value="1"/>
</dbReference>
<dbReference type="AlphaFoldDB" id="A0A0S7Y379"/>
<keyword evidence="3 4" id="KW-0664">Pyridoxine biosynthesis</keyword>
<evidence type="ECO:0000256" key="5">
    <source>
        <dbReference type="NCBIfam" id="TIGR00559"/>
    </source>
</evidence>
<evidence type="ECO:0000256" key="3">
    <source>
        <dbReference type="ARBA" id="ARBA00023096"/>
    </source>
</evidence>
<feature type="binding site" evidence="4">
    <location>
        <position position="50"/>
    </location>
    <ligand>
        <name>1-deoxy-D-xylulose 5-phosphate</name>
        <dbReference type="ChEBI" id="CHEBI:57792"/>
    </ligand>
</feature>
<gene>
    <name evidence="4" type="primary">pdxJ</name>
    <name evidence="6" type="ORF">AMJ44_04465</name>
</gene>
<feature type="active site" description="Proton donor" evidence="4">
    <location>
        <position position="194"/>
    </location>
</feature>
<feature type="binding site" evidence="4">
    <location>
        <position position="7"/>
    </location>
    <ligand>
        <name>3-amino-2-oxopropyl phosphate</name>
        <dbReference type="ChEBI" id="CHEBI:57279"/>
    </ligand>
</feature>
<keyword evidence="2 4" id="KW-0808">Transferase</keyword>
<feature type="binding site" evidence="4">
    <location>
        <position position="45"/>
    </location>
    <ligand>
        <name>1-deoxy-D-xylulose 5-phosphate</name>
        <dbReference type="ChEBI" id="CHEBI:57792"/>
    </ligand>
</feature>
<evidence type="ECO:0000313" key="7">
    <source>
        <dbReference type="Proteomes" id="UP000051861"/>
    </source>
</evidence>
<dbReference type="InterPro" id="IPR004569">
    <property type="entry name" value="PyrdxlP_synth_PdxJ"/>
</dbReference>
<reference evidence="6 7" key="1">
    <citation type="journal article" date="2015" name="Microbiome">
        <title>Genomic resolution of linkages in carbon, nitrogen, and sulfur cycling among widespread estuary sediment bacteria.</title>
        <authorList>
            <person name="Baker B.J."/>
            <person name="Lazar C.S."/>
            <person name="Teske A.P."/>
            <person name="Dick G.J."/>
        </authorList>
    </citation>
    <scope>NUCLEOTIDE SEQUENCE [LARGE SCALE GENOMIC DNA]</scope>
    <source>
        <strain evidence="6">DG_54_3</strain>
    </source>
</reference>
<comment type="catalytic activity">
    <reaction evidence="4">
        <text>3-amino-2-oxopropyl phosphate + 1-deoxy-D-xylulose 5-phosphate = pyridoxine 5'-phosphate + phosphate + 2 H2O + H(+)</text>
        <dbReference type="Rhea" id="RHEA:15265"/>
        <dbReference type="ChEBI" id="CHEBI:15377"/>
        <dbReference type="ChEBI" id="CHEBI:15378"/>
        <dbReference type="ChEBI" id="CHEBI:43474"/>
        <dbReference type="ChEBI" id="CHEBI:57279"/>
        <dbReference type="ChEBI" id="CHEBI:57792"/>
        <dbReference type="ChEBI" id="CHEBI:58589"/>
        <dbReference type="EC" id="2.6.99.2"/>
    </reaction>
</comment>
<keyword evidence="1 4" id="KW-0963">Cytoplasm</keyword>
<dbReference type="InterPro" id="IPR013785">
    <property type="entry name" value="Aldolase_TIM"/>
</dbReference>
<organism evidence="6 7">
    <name type="scientific">candidate division WOR-1 bacterium DG_54_3</name>
    <dbReference type="NCBI Taxonomy" id="1703775"/>
    <lineage>
        <taxon>Bacteria</taxon>
        <taxon>Bacillati</taxon>
        <taxon>Saganbacteria</taxon>
    </lineage>
</organism>
<dbReference type="GO" id="GO:0005829">
    <property type="term" value="C:cytosol"/>
    <property type="evidence" value="ECO:0007669"/>
    <property type="project" value="TreeGrafter"/>
</dbReference>
<dbReference type="InterPro" id="IPR036130">
    <property type="entry name" value="Pyridoxine-5'_phos_synth"/>
</dbReference>
<dbReference type="PANTHER" id="PTHR30456:SF0">
    <property type="entry name" value="PYRIDOXINE 5'-PHOSPHATE SYNTHASE"/>
    <property type="match status" value="1"/>
</dbReference>
<evidence type="ECO:0000313" key="6">
    <source>
        <dbReference type="EMBL" id="KPJ69182.1"/>
    </source>
</evidence>
<accession>A0A0S7Y379</accession>
<feature type="binding site" evidence="4">
    <location>
        <begin position="9"/>
        <end position="10"/>
    </location>
    <ligand>
        <name>1-deoxy-D-xylulose 5-phosphate</name>
        <dbReference type="ChEBI" id="CHEBI:57792"/>
    </ligand>
</feature>
<dbReference type="Pfam" id="PF03740">
    <property type="entry name" value="PdxJ"/>
    <property type="match status" value="1"/>
</dbReference>
<dbReference type="UniPathway" id="UPA00244">
    <property type="reaction ID" value="UER00313"/>
</dbReference>
<comment type="caution">
    <text evidence="6">The sequence shown here is derived from an EMBL/GenBank/DDBJ whole genome shotgun (WGS) entry which is preliminary data.</text>
</comment>
<comment type="function">
    <text evidence="4">Catalyzes the complicated ring closure reaction between the two acyclic compounds 1-deoxy-D-xylulose-5-phosphate (DXP) and 3-amino-2-oxopropyl phosphate (1-amino-acetone-3-phosphate or AAP) to form pyridoxine 5'-phosphate (PNP) and inorganic phosphate.</text>
</comment>
<dbReference type="NCBIfam" id="NF003625">
    <property type="entry name" value="PRK05265.1-3"/>
    <property type="match status" value="1"/>
</dbReference>
<comment type="similarity">
    <text evidence="4">Belongs to the PNP synthase family.</text>
</comment>
<dbReference type="PANTHER" id="PTHR30456">
    <property type="entry name" value="PYRIDOXINE 5'-PHOSPHATE SYNTHASE"/>
    <property type="match status" value="1"/>
</dbReference>
<dbReference type="EC" id="2.6.99.2" evidence="4 5"/>
<comment type="subunit">
    <text evidence="4">Homooctamer; tetramer of dimers.</text>
</comment>
<dbReference type="HAMAP" id="MF_00279">
    <property type="entry name" value="PdxJ"/>
    <property type="match status" value="1"/>
</dbReference>
<evidence type="ECO:0000256" key="2">
    <source>
        <dbReference type="ARBA" id="ARBA00022679"/>
    </source>
</evidence>
<evidence type="ECO:0000256" key="1">
    <source>
        <dbReference type="ARBA" id="ARBA00022490"/>
    </source>
</evidence>
<feature type="site" description="Transition state stabilizer" evidence="4">
    <location>
        <position position="150"/>
    </location>
</feature>
<proteinExistence type="inferred from homology"/>
<dbReference type="EMBL" id="LIZX01000030">
    <property type="protein sequence ID" value="KPJ69182.1"/>
    <property type="molecule type" value="Genomic_DNA"/>
</dbReference>
<dbReference type="GO" id="GO:0008615">
    <property type="term" value="P:pyridoxine biosynthetic process"/>
    <property type="evidence" value="ECO:0007669"/>
    <property type="project" value="UniProtKB-UniRule"/>
</dbReference>
<comment type="subcellular location">
    <subcellularLocation>
        <location evidence="4">Cytoplasm</location>
    </subcellularLocation>
</comment>
<dbReference type="PATRIC" id="fig|1703775.3.peg.1342"/>
<dbReference type="NCBIfam" id="TIGR00559">
    <property type="entry name" value="pdxJ"/>
    <property type="match status" value="1"/>
</dbReference>
<comment type="pathway">
    <text evidence="4">Cofactor biosynthesis; pyridoxine 5'-phosphate biosynthesis; pyridoxine 5'-phosphate from D-erythrose 4-phosphate: step 5/5.</text>
</comment>
<feature type="binding site" evidence="4">
    <location>
        <begin position="216"/>
        <end position="217"/>
    </location>
    <ligand>
        <name>3-amino-2-oxopropyl phosphate</name>
        <dbReference type="ChEBI" id="CHEBI:57279"/>
    </ligand>
</feature>
<feature type="active site" description="Proton acceptor" evidence="4">
    <location>
        <position position="69"/>
    </location>
</feature>
<feature type="binding site" evidence="4">
    <location>
        <position position="195"/>
    </location>
    <ligand>
        <name>3-amino-2-oxopropyl phosphate</name>
        <dbReference type="ChEBI" id="CHEBI:57279"/>
    </ligand>
</feature>
<feature type="binding site" evidence="4">
    <location>
        <position position="99"/>
    </location>
    <ligand>
        <name>1-deoxy-D-xylulose 5-phosphate</name>
        <dbReference type="ChEBI" id="CHEBI:57792"/>
    </ligand>
</feature>
<feature type="binding site" evidence="4">
    <location>
        <position position="18"/>
    </location>
    <ligand>
        <name>3-amino-2-oxopropyl phosphate</name>
        <dbReference type="ChEBI" id="CHEBI:57279"/>
    </ligand>
</feature>
<dbReference type="CDD" id="cd00003">
    <property type="entry name" value="PNPsynthase"/>
    <property type="match status" value="1"/>
</dbReference>
<dbReference type="Proteomes" id="UP000051861">
    <property type="component" value="Unassembled WGS sequence"/>
</dbReference>
<name>A0A0S7Y379_UNCSA</name>